<dbReference type="AlphaFoldDB" id="A0A6J7I2A2"/>
<dbReference type="Gene3D" id="3.90.320.10">
    <property type="match status" value="1"/>
</dbReference>
<protein>
    <submittedName>
        <fullName evidence="2">Unannotated protein</fullName>
    </submittedName>
</protein>
<accession>A0A6J7I2A2</accession>
<organism evidence="2">
    <name type="scientific">freshwater metagenome</name>
    <dbReference type="NCBI Taxonomy" id="449393"/>
    <lineage>
        <taxon>unclassified sequences</taxon>
        <taxon>metagenomes</taxon>
        <taxon>ecological metagenomes</taxon>
    </lineage>
</organism>
<proteinExistence type="predicted"/>
<feature type="domain" description="PD-(D/E)XK endonuclease-like" evidence="1">
    <location>
        <begin position="686"/>
        <end position="973"/>
    </location>
</feature>
<dbReference type="InterPro" id="IPR038726">
    <property type="entry name" value="PDDEXK_AddAB-type"/>
</dbReference>
<dbReference type="InterPro" id="IPR027417">
    <property type="entry name" value="P-loop_NTPase"/>
</dbReference>
<evidence type="ECO:0000313" key="2">
    <source>
        <dbReference type="EMBL" id="CAB4924869.1"/>
    </source>
</evidence>
<evidence type="ECO:0000259" key="1">
    <source>
        <dbReference type="Pfam" id="PF12705"/>
    </source>
</evidence>
<name>A0A6J7I2A2_9ZZZZ</name>
<reference evidence="2" key="1">
    <citation type="submission" date="2020-05" db="EMBL/GenBank/DDBJ databases">
        <authorList>
            <person name="Chiriac C."/>
            <person name="Salcher M."/>
            <person name="Ghai R."/>
            <person name="Kavagutti S V."/>
        </authorList>
    </citation>
    <scope>NUCLEOTIDE SEQUENCE</scope>
</reference>
<dbReference type="EMBL" id="CAFBNB010000054">
    <property type="protein sequence ID" value="CAB4924869.1"/>
    <property type="molecule type" value="Genomic_DNA"/>
</dbReference>
<dbReference type="InterPro" id="IPR011604">
    <property type="entry name" value="PDDEXK-like_dom_sf"/>
</dbReference>
<dbReference type="SUPFAM" id="SSF52540">
    <property type="entry name" value="P-loop containing nucleoside triphosphate hydrolases"/>
    <property type="match status" value="1"/>
</dbReference>
<gene>
    <name evidence="2" type="ORF">UFOPK3720_00418</name>
</gene>
<sequence>MGDPQAQFIGSNADVQSEILSLIGALQAGDPLAPVTLVVDSPAQGWALRRQLVCSLPAGAGIGNLRTLTVDELMEHIERACGLSIRGSASESLRTAVTEQVLRSQEGALAASREHPDTVLRLAALSDELKWCELGPDTDAIITAAGASATSTAAINFVPEVRAAWAAALGERPWPEAVDAMVARMREIPDLDLGAIIVTTVRVPSPVQRVLDSLGERATVIRVQPAATSNGTTPSLVIDCPDPALESALAVRAVAAAMHAGDQPAHMAIVYSTDKPYARLLEQALGDAGIEWHGPTGQTLLATATARYIGCLVNMAAIRVESGSGMTRPLLMRWFSLGTIHDGETRLSTGALRALIRQEGLYGDAANWRHRLQSLAEFASTEGLPEPEDAQASRRRRLAPYATTLLGVLNRLEMSLDAAAKASTWTDLGRELWSALKTYHLQGAWWRSSPEETASVQAIETLLLQSFPAIDEFLAGSEGAGLAPTVADAAQMITRALTDRRARHGSSAIGIHVGPLASTRGLCFDRVVIVGAAEGLLPSVRGDDPLLRDTTRKHLRGCPADLPTSLELEAATTSDVRALIGSSTRVLATYPRGALPGRAVALPSRYLAGAPTQRIGSSLGSLSIEPWPLADLDLSIRAGVGAPGPPANLAPLVESVQGWRHPDFDRAFGNPGPVDGQPAWSMADRSLSASAIEQFLHCPYHFFVQRVLGITTDEYVDDVDTLSPSDMGTLVHHVFERFVLASKEQGSLPDFGQSWPAGSIELLRGIMAKEVDSAEAIGLTGWRPAWERTRAQIDDSLPEFLAVDALEVRAVPAMQPVAGEVAFGEGSDHVVEVRVSADVVVRLLGSIDRVDISADGLAVGIVDYKTGKSDDVENKLGKILTRGPNKGQPRPRQMVQDLVYVMAARTLYPQAQRVDVTFFYVPNRGKGPVAIRPPLDEDRPGQLLALLTQLESAGASGSFEPRPAGRNDFCPVCRKLGRAASQAAKAAHGAPAAEGSDS</sequence>
<dbReference type="Pfam" id="PF12705">
    <property type="entry name" value="PDDEXK_1"/>
    <property type="match status" value="1"/>
</dbReference>